<evidence type="ECO:0000259" key="10">
    <source>
        <dbReference type="Pfam" id="PF02875"/>
    </source>
</evidence>
<evidence type="ECO:0000313" key="12">
    <source>
        <dbReference type="EMBL" id="MFC4609651.1"/>
    </source>
</evidence>
<protein>
    <recommendedName>
        <fullName evidence="2">tetrahydrofolate synthase</fullName>
        <ecNumber evidence="2">6.3.2.17</ecNumber>
    </recommendedName>
    <alternativeName>
        <fullName evidence="8">Tetrahydrofolylpolyglutamate synthase</fullName>
    </alternativeName>
</protein>
<evidence type="ECO:0000256" key="2">
    <source>
        <dbReference type="ARBA" id="ARBA00013025"/>
    </source>
</evidence>
<feature type="domain" description="Mur ligase central" evidence="11">
    <location>
        <begin position="99"/>
        <end position="325"/>
    </location>
</feature>
<dbReference type="SUPFAM" id="SSF53244">
    <property type="entry name" value="MurD-like peptide ligases, peptide-binding domain"/>
    <property type="match status" value="1"/>
</dbReference>
<dbReference type="Pfam" id="PF02875">
    <property type="entry name" value="Mur_ligase_C"/>
    <property type="match status" value="1"/>
</dbReference>
<keyword evidence="3 12" id="KW-0436">Ligase</keyword>
<dbReference type="Gene3D" id="3.90.190.20">
    <property type="entry name" value="Mur ligase, C-terminal domain"/>
    <property type="match status" value="1"/>
</dbReference>
<comment type="caution">
    <text evidence="12">The sequence shown here is derived from an EMBL/GenBank/DDBJ whole genome shotgun (WGS) entry which is preliminary data.</text>
</comment>
<reference evidence="13" key="1">
    <citation type="journal article" date="2019" name="Int. J. Syst. Evol. Microbiol.">
        <title>The Global Catalogue of Microorganisms (GCM) 10K type strain sequencing project: providing services to taxonomists for standard genome sequencing and annotation.</title>
        <authorList>
            <consortium name="The Broad Institute Genomics Platform"/>
            <consortium name="The Broad Institute Genome Sequencing Center for Infectious Disease"/>
            <person name="Wu L."/>
            <person name="Ma J."/>
        </authorList>
    </citation>
    <scope>NUCLEOTIDE SEQUENCE [LARGE SCALE GENOMIC DNA]</scope>
    <source>
        <strain evidence="13">CGMCC 4.7139</strain>
    </source>
</reference>
<comment type="catalytic activity">
    <reaction evidence="9">
        <text>(6S)-5,6,7,8-tetrahydrofolyl-(gamma-L-Glu)(n) + L-glutamate + ATP = (6S)-5,6,7,8-tetrahydrofolyl-(gamma-L-Glu)(n+1) + ADP + phosphate + H(+)</text>
        <dbReference type="Rhea" id="RHEA:10580"/>
        <dbReference type="Rhea" id="RHEA-COMP:14738"/>
        <dbReference type="Rhea" id="RHEA-COMP:14740"/>
        <dbReference type="ChEBI" id="CHEBI:15378"/>
        <dbReference type="ChEBI" id="CHEBI:29985"/>
        <dbReference type="ChEBI" id="CHEBI:30616"/>
        <dbReference type="ChEBI" id="CHEBI:43474"/>
        <dbReference type="ChEBI" id="CHEBI:141005"/>
        <dbReference type="ChEBI" id="CHEBI:456216"/>
        <dbReference type="EC" id="6.3.2.17"/>
    </reaction>
</comment>
<dbReference type="Proteomes" id="UP001595993">
    <property type="component" value="Unassembled WGS sequence"/>
</dbReference>
<accession>A0ABV9G5Q4</accession>
<dbReference type="PANTHER" id="PTHR11136:SF0">
    <property type="entry name" value="DIHYDROFOLATE SYNTHETASE-RELATED"/>
    <property type="match status" value="1"/>
</dbReference>
<keyword evidence="13" id="KW-1185">Reference proteome</keyword>
<dbReference type="InterPro" id="IPR001645">
    <property type="entry name" value="Folylpolyglutamate_synth"/>
</dbReference>
<dbReference type="NCBIfam" id="NF047860">
    <property type="entry name" value="Tet-DihydfolSynFolCMyb"/>
    <property type="match status" value="1"/>
</dbReference>
<evidence type="ECO:0000259" key="11">
    <source>
        <dbReference type="Pfam" id="PF08245"/>
    </source>
</evidence>
<dbReference type="InterPro" id="IPR004101">
    <property type="entry name" value="Mur_ligase_C"/>
</dbReference>
<dbReference type="NCBIfam" id="TIGR01499">
    <property type="entry name" value="folC"/>
    <property type="match status" value="1"/>
</dbReference>
<dbReference type="EMBL" id="JBHSFE010000014">
    <property type="protein sequence ID" value="MFC4609651.1"/>
    <property type="molecule type" value="Genomic_DNA"/>
</dbReference>
<evidence type="ECO:0000256" key="5">
    <source>
        <dbReference type="ARBA" id="ARBA00022741"/>
    </source>
</evidence>
<evidence type="ECO:0000256" key="1">
    <source>
        <dbReference type="ARBA" id="ARBA00008276"/>
    </source>
</evidence>
<evidence type="ECO:0000313" key="13">
    <source>
        <dbReference type="Proteomes" id="UP001595993"/>
    </source>
</evidence>
<organism evidence="12 13">
    <name type="scientific">Streptomyces maoxianensis</name>
    <dbReference type="NCBI Taxonomy" id="1459942"/>
    <lineage>
        <taxon>Bacteria</taxon>
        <taxon>Bacillati</taxon>
        <taxon>Actinomycetota</taxon>
        <taxon>Actinomycetes</taxon>
        <taxon>Kitasatosporales</taxon>
        <taxon>Streptomycetaceae</taxon>
        <taxon>Streptomyces</taxon>
    </lineage>
</organism>
<evidence type="ECO:0000256" key="7">
    <source>
        <dbReference type="ARBA" id="ARBA00022842"/>
    </source>
</evidence>
<evidence type="ECO:0000256" key="9">
    <source>
        <dbReference type="ARBA" id="ARBA00047493"/>
    </source>
</evidence>
<proteinExistence type="inferred from homology"/>
<dbReference type="PROSITE" id="PS01012">
    <property type="entry name" value="FOLYLPOLYGLU_SYNT_2"/>
    <property type="match status" value="1"/>
</dbReference>
<comment type="similarity">
    <text evidence="1">Belongs to the folylpolyglutamate synthase family.</text>
</comment>
<keyword evidence="7" id="KW-0460">Magnesium</keyword>
<keyword evidence="5" id="KW-0547">Nucleotide-binding</keyword>
<dbReference type="PANTHER" id="PTHR11136">
    <property type="entry name" value="FOLYLPOLYGLUTAMATE SYNTHASE-RELATED"/>
    <property type="match status" value="1"/>
</dbReference>
<dbReference type="Gene3D" id="3.40.1190.10">
    <property type="entry name" value="Mur-like, catalytic domain"/>
    <property type="match status" value="1"/>
</dbReference>
<name>A0ABV9G5Q4_9ACTN</name>
<feature type="domain" description="Mur ligase C-terminal" evidence="10">
    <location>
        <begin position="356"/>
        <end position="482"/>
    </location>
</feature>
<sequence>MSEQPDPFDEIVDAETDRDPDLAVIEAGSRTLRARAGSPQGDRVPARPADPEVDKALRAVEQELAGRWGETKLEPSVARIAALMDVLGEPQRAYPSIHITGTNGKTSTARMIEALLAAFDLRTGRYTSPHVQSVTERISLDGAPIEAERFIETYEDIKPYVEMVDAAQEFRLSFFEVLTGMAFAAFADAPVDVAVVEVGMGGSWDATNVIDASVAVVMPIDLDHTDRLGSTPAEIAVEKAGIIKQGATVILAQQPVDAAQVMLKKAVEVDATVAREGMEFGVVSREVAVGGQVVALRGLGGEYEEIFLPLHGAHQAHNAAVALATVEAFFGIGADQARTLDMDTIRKAFASVTSPGRLEVVRRSPTVVLDAAHNPAGARASAAGITESFGFSRLIGVVGASGDKDVRGFLEAFEPIFAEVVVTQNSSHRAMDVDELAAVAVEVFGDERVVVEQRLDDALEAAITLAEEESEFAGAGVLVTGSVITVGEARLLLGRG</sequence>
<dbReference type="InterPro" id="IPR036565">
    <property type="entry name" value="Mur-like_cat_sf"/>
</dbReference>
<dbReference type="InterPro" id="IPR036615">
    <property type="entry name" value="Mur_ligase_C_dom_sf"/>
</dbReference>
<evidence type="ECO:0000256" key="6">
    <source>
        <dbReference type="ARBA" id="ARBA00022840"/>
    </source>
</evidence>
<dbReference type="EC" id="6.3.2.17" evidence="2"/>
<gene>
    <name evidence="12" type="ORF">ACFO9E_17780</name>
</gene>
<keyword evidence="6" id="KW-0067">ATP-binding</keyword>
<dbReference type="InterPro" id="IPR013221">
    <property type="entry name" value="Mur_ligase_cen"/>
</dbReference>
<keyword evidence="4" id="KW-0479">Metal-binding</keyword>
<dbReference type="SUPFAM" id="SSF53623">
    <property type="entry name" value="MurD-like peptide ligases, catalytic domain"/>
    <property type="match status" value="1"/>
</dbReference>
<evidence type="ECO:0000256" key="4">
    <source>
        <dbReference type="ARBA" id="ARBA00022723"/>
    </source>
</evidence>
<dbReference type="GO" id="GO:0016874">
    <property type="term" value="F:ligase activity"/>
    <property type="evidence" value="ECO:0007669"/>
    <property type="project" value="UniProtKB-KW"/>
</dbReference>
<evidence type="ECO:0000256" key="3">
    <source>
        <dbReference type="ARBA" id="ARBA00022598"/>
    </source>
</evidence>
<dbReference type="Pfam" id="PF08245">
    <property type="entry name" value="Mur_ligase_M"/>
    <property type="match status" value="1"/>
</dbReference>
<dbReference type="RefSeq" id="WP_381196681.1">
    <property type="nucleotide sequence ID" value="NZ_JBHSFE010000014.1"/>
</dbReference>
<evidence type="ECO:0000256" key="8">
    <source>
        <dbReference type="ARBA" id="ARBA00030592"/>
    </source>
</evidence>
<dbReference type="InterPro" id="IPR018109">
    <property type="entry name" value="Folylpolyglutamate_synth_CS"/>
</dbReference>